<dbReference type="STRING" id="29421.B2M20_14360"/>
<comment type="caution">
    <text evidence="1">The sequence shown here is derived from an EMBL/GenBank/DDBJ whole genome shotgun (WGS) entry which is preliminary data.</text>
</comment>
<evidence type="ECO:0000313" key="2">
    <source>
        <dbReference type="Proteomes" id="UP000189940"/>
    </source>
</evidence>
<gene>
    <name evidence="1" type="ORF">B2M20_14360</name>
</gene>
<evidence type="ECO:0000313" key="1">
    <source>
        <dbReference type="EMBL" id="OPH81949.1"/>
    </source>
</evidence>
<dbReference type="EMBL" id="MWPQ01000051">
    <property type="protein sequence ID" value="OPH81949.1"/>
    <property type="molecule type" value="Genomic_DNA"/>
</dbReference>
<evidence type="ECO:0008006" key="3">
    <source>
        <dbReference type="Google" id="ProtNLM"/>
    </source>
</evidence>
<name>A0A1V4HVN8_NITVU</name>
<dbReference type="RefSeq" id="WP_079447733.1">
    <property type="nucleotide sequence ID" value="NZ_MWPQ01000051.1"/>
</dbReference>
<sequence>MRKQRLFVRSTISILLLLVSGAFGILSATEIWIAPQASVPPSPLNRAVDFLDMFKSDAPWRNAAQVISVFKLYGSYLEHAPQDQVNLIVENLNSRHISIAVEAGVMNTPVAKPACGGPGVEGYSTISRAKLISEKIKKAGGSIAYIAIDEPLWFGRYYKGLPGKKPGCRLSIEGVIDLVMPVLRIYRDEFPTVTIGDIEPSGVAYQPEWETETRRWLRGLRERLGSRISFMQLDVPFSAGSQQVAAALRFYDLLEALRAENLVGAVGIIYNGLPTDRTNREWIDNAKSHIKFFEDDHKLRPQQAIIQSWASRPTHALPETDPDSLTSLALYYASQLRGPK</sequence>
<reference evidence="1 2" key="1">
    <citation type="submission" date="2017-02" db="EMBL/GenBank/DDBJ databases">
        <title>Genome sequence of the nitrite-oxidizing bacterium Nitrobacter vulgaris strain Ab1.</title>
        <authorList>
            <person name="Mellbye B.L."/>
            <person name="Davis E.W."/>
            <person name="Spieck E."/>
            <person name="Chang J.H."/>
            <person name="Bottomley P.J."/>
            <person name="Sayavedra-Soto L.A."/>
        </authorList>
    </citation>
    <scope>NUCLEOTIDE SEQUENCE [LARGE SCALE GENOMIC DNA]</scope>
    <source>
        <strain evidence="1 2">Ab1</strain>
    </source>
</reference>
<dbReference type="OrthoDB" id="8263756at2"/>
<dbReference type="Proteomes" id="UP000189940">
    <property type="component" value="Unassembled WGS sequence"/>
</dbReference>
<proteinExistence type="predicted"/>
<accession>A0A1V4HVN8</accession>
<organism evidence="1 2">
    <name type="scientific">Nitrobacter vulgaris</name>
    <dbReference type="NCBI Taxonomy" id="29421"/>
    <lineage>
        <taxon>Bacteria</taxon>
        <taxon>Pseudomonadati</taxon>
        <taxon>Pseudomonadota</taxon>
        <taxon>Alphaproteobacteria</taxon>
        <taxon>Hyphomicrobiales</taxon>
        <taxon>Nitrobacteraceae</taxon>
        <taxon>Nitrobacter</taxon>
    </lineage>
</organism>
<protein>
    <recommendedName>
        <fullName evidence="3">GH18 domain-containing protein</fullName>
    </recommendedName>
</protein>
<dbReference type="AlphaFoldDB" id="A0A1V4HVN8"/>
<keyword evidence="2" id="KW-1185">Reference proteome</keyword>